<evidence type="ECO:0000313" key="2">
    <source>
        <dbReference type="EMBL" id="KAK8837348.1"/>
    </source>
</evidence>
<dbReference type="Proteomes" id="UP001470230">
    <property type="component" value="Unassembled WGS sequence"/>
</dbReference>
<comment type="caution">
    <text evidence="2">The sequence shown here is derived from an EMBL/GenBank/DDBJ whole genome shotgun (WGS) entry which is preliminary data.</text>
</comment>
<reference evidence="2 3" key="1">
    <citation type="submission" date="2024-04" db="EMBL/GenBank/DDBJ databases">
        <title>Tritrichomonas musculus Genome.</title>
        <authorList>
            <person name="Alves-Ferreira E."/>
            <person name="Grigg M."/>
            <person name="Lorenzi H."/>
            <person name="Galac M."/>
        </authorList>
    </citation>
    <scope>NUCLEOTIDE SEQUENCE [LARGE SCALE GENOMIC DNA]</scope>
    <source>
        <strain evidence="2 3">EAF2021</strain>
    </source>
</reference>
<feature type="compositionally biased region" description="Low complexity" evidence="1">
    <location>
        <begin position="25"/>
        <end position="53"/>
    </location>
</feature>
<organism evidence="2 3">
    <name type="scientific">Tritrichomonas musculus</name>
    <dbReference type="NCBI Taxonomy" id="1915356"/>
    <lineage>
        <taxon>Eukaryota</taxon>
        <taxon>Metamonada</taxon>
        <taxon>Parabasalia</taxon>
        <taxon>Tritrichomonadida</taxon>
        <taxon>Tritrichomonadidae</taxon>
        <taxon>Tritrichomonas</taxon>
    </lineage>
</organism>
<name>A0ABR2GUL1_9EUKA</name>
<evidence type="ECO:0000313" key="3">
    <source>
        <dbReference type="Proteomes" id="UP001470230"/>
    </source>
</evidence>
<proteinExistence type="predicted"/>
<dbReference type="EMBL" id="JAPFFF010000060">
    <property type="protein sequence ID" value="KAK8837348.1"/>
    <property type="molecule type" value="Genomic_DNA"/>
</dbReference>
<gene>
    <name evidence="2" type="ORF">M9Y10_036781</name>
</gene>
<keyword evidence="3" id="KW-1185">Reference proteome</keyword>
<protein>
    <submittedName>
        <fullName evidence="2">Uncharacterized protein</fullName>
    </submittedName>
</protein>
<accession>A0ABR2GUL1</accession>
<sequence length="53" mass="5738">MVVLPVYGGPMRAIVSDNCRKTRESQSQSSRTQSEQSRSRPSSPTHSSSQAAS</sequence>
<feature type="region of interest" description="Disordered" evidence="1">
    <location>
        <begin position="1"/>
        <end position="53"/>
    </location>
</feature>
<evidence type="ECO:0000256" key="1">
    <source>
        <dbReference type="SAM" id="MobiDB-lite"/>
    </source>
</evidence>